<accession>A0A1B6KAR6</accession>
<protein>
    <submittedName>
        <fullName evidence="2">Uncharacterized protein</fullName>
    </submittedName>
</protein>
<name>A0A1B6KAR6_9HEMI</name>
<dbReference type="AlphaFoldDB" id="A0A1B6KAR6"/>
<feature type="region of interest" description="Disordered" evidence="1">
    <location>
        <begin position="47"/>
        <end position="66"/>
    </location>
</feature>
<reference evidence="2" key="1">
    <citation type="submission" date="2015-11" db="EMBL/GenBank/DDBJ databases">
        <title>De novo transcriptome assembly of four potential Pierce s Disease insect vectors from Arizona vineyards.</title>
        <authorList>
            <person name="Tassone E.E."/>
        </authorList>
    </citation>
    <scope>NUCLEOTIDE SEQUENCE</scope>
</reference>
<organism evidence="2">
    <name type="scientific">Graphocephala atropunctata</name>
    <dbReference type="NCBI Taxonomy" id="36148"/>
    <lineage>
        <taxon>Eukaryota</taxon>
        <taxon>Metazoa</taxon>
        <taxon>Ecdysozoa</taxon>
        <taxon>Arthropoda</taxon>
        <taxon>Hexapoda</taxon>
        <taxon>Insecta</taxon>
        <taxon>Pterygota</taxon>
        <taxon>Neoptera</taxon>
        <taxon>Paraneoptera</taxon>
        <taxon>Hemiptera</taxon>
        <taxon>Auchenorrhyncha</taxon>
        <taxon>Membracoidea</taxon>
        <taxon>Cicadellidae</taxon>
        <taxon>Cicadellinae</taxon>
        <taxon>Cicadellini</taxon>
        <taxon>Graphocephala</taxon>
    </lineage>
</organism>
<sequence>MSYKDIPNMSRFDFVKQLASEMIIPHLRSRIQSNLRLPKELKSTIEKALGKETQPPAQQPLAQPQLQVRQRDVPLPVDQMAKRKKFSTCDYQKRRKTACTCASSAKSQSVVNAVEKSVWSACKSANAQ</sequence>
<dbReference type="EMBL" id="GEBQ01031441">
    <property type="protein sequence ID" value="JAT08536.1"/>
    <property type="molecule type" value="Transcribed_RNA"/>
</dbReference>
<proteinExistence type="predicted"/>
<evidence type="ECO:0000256" key="1">
    <source>
        <dbReference type="SAM" id="MobiDB-lite"/>
    </source>
</evidence>
<gene>
    <name evidence="2" type="ORF">g.1588</name>
</gene>
<evidence type="ECO:0000313" key="2">
    <source>
        <dbReference type="EMBL" id="JAT08536.1"/>
    </source>
</evidence>
<feature type="compositionally biased region" description="Low complexity" evidence="1">
    <location>
        <begin position="54"/>
        <end position="66"/>
    </location>
</feature>